<dbReference type="InterPro" id="IPR007597">
    <property type="entry name" value="CheC"/>
</dbReference>
<evidence type="ECO:0000259" key="4">
    <source>
        <dbReference type="Pfam" id="PF13690"/>
    </source>
</evidence>
<evidence type="ECO:0000259" key="3">
    <source>
        <dbReference type="Pfam" id="PF04509"/>
    </source>
</evidence>
<accession>A0A6M8SPG6</accession>
<dbReference type="Proteomes" id="UP000504844">
    <property type="component" value="Chromosome"/>
</dbReference>
<evidence type="ECO:0000313" key="6">
    <source>
        <dbReference type="Proteomes" id="UP000504844"/>
    </source>
</evidence>
<organism evidence="5 6">
    <name type="scientific">Deefgea piscis</name>
    <dbReference type="NCBI Taxonomy" id="2739061"/>
    <lineage>
        <taxon>Bacteria</taxon>
        <taxon>Pseudomonadati</taxon>
        <taxon>Pseudomonadota</taxon>
        <taxon>Betaproteobacteria</taxon>
        <taxon>Neisseriales</taxon>
        <taxon>Chitinibacteraceae</taxon>
        <taxon>Deefgea</taxon>
    </lineage>
</organism>
<keyword evidence="1" id="KW-0145">Chemotaxis</keyword>
<sequence length="203" mass="22300">MLELGSLQRDALCEIFNISVGQAAASMSQIINEEILLSVPMVEFYSVEEAAHYLERSSQRVCSVRQSFDGSFHGNALLIFPEARSLDLVRLMMGNSLPIEQLTELEQDALSEIGNIILNSCLGSLADIFKQPFQCGLPALHIGSGISVLKECDADHVVMVLQIQFSLASRELHGHVIFIMNANSLDLLSEAINQFLGTMMVQS</sequence>
<reference evidence="5 6" key="1">
    <citation type="submission" date="2020-05" db="EMBL/GenBank/DDBJ databases">
        <title>Complete genome sequence of Deefgea sp. D17.</title>
        <authorList>
            <person name="Bae J.-W."/>
            <person name="Han J.E."/>
        </authorList>
    </citation>
    <scope>NUCLEOTIDE SEQUENCE [LARGE SCALE GENOMIC DNA]</scope>
    <source>
        <strain evidence="5 6">D17</strain>
    </source>
</reference>
<dbReference type="InterPro" id="IPR028051">
    <property type="entry name" value="CheX-like_dom"/>
</dbReference>
<proteinExistence type="predicted"/>
<dbReference type="PANTHER" id="PTHR43693:SF1">
    <property type="entry name" value="PROTEIN PHOSPHATASE CHEZ"/>
    <property type="match status" value="1"/>
</dbReference>
<dbReference type="SUPFAM" id="SSF103039">
    <property type="entry name" value="CheC-like"/>
    <property type="match status" value="1"/>
</dbReference>
<gene>
    <name evidence="5" type="ORF">HQN60_10830</name>
</gene>
<dbReference type="Pfam" id="PF13690">
    <property type="entry name" value="CheX"/>
    <property type="match status" value="1"/>
</dbReference>
<dbReference type="RefSeq" id="WP_173533655.1">
    <property type="nucleotide sequence ID" value="NZ_CP054143.1"/>
</dbReference>
<dbReference type="PANTHER" id="PTHR43693">
    <property type="entry name" value="PROTEIN PHOSPHATASE CHEZ"/>
    <property type="match status" value="1"/>
</dbReference>
<keyword evidence="2" id="KW-0378">Hydrolase</keyword>
<evidence type="ECO:0000313" key="5">
    <source>
        <dbReference type="EMBL" id="QKJ67152.1"/>
    </source>
</evidence>
<dbReference type="EMBL" id="CP054143">
    <property type="protein sequence ID" value="QKJ67152.1"/>
    <property type="molecule type" value="Genomic_DNA"/>
</dbReference>
<dbReference type="Gene3D" id="3.40.1550.10">
    <property type="entry name" value="CheC-like"/>
    <property type="match status" value="1"/>
</dbReference>
<evidence type="ECO:0000256" key="2">
    <source>
        <dbReference type="ARBA" id="ARBA00022801"/>
    </source>
</evidence>
<feature type="domain" description="CheC-like protein" evidence="3">
    <location>
        <begin position="8"/>
        <end position="42"/>
    </location>
</feature>
<dbReference type="KEGG" id="dee:HQN60_10830"/>
<protein>
    <submittedName>
        <fullName evidence="5">Chemotaxis protein CheX</fullName>
    </submittedName>
</protein>
<name>A0A6M8SPG6_9NEIS</name>
<evidence type="ECO:0000256" key="1">
    <source>
        <dbReference type="ARBA" id="ARBA00022500"/>
    </source>
</evidence>
<dbReference type="CDD" id="cd17910">
    <property type="entry name" value="CheC_ClassII"/>
    <property type="match status" value="1"/>
</dbReference>
<dbReference type="GO" id="GO:0016787">
    <property type="term" value="F:hydrolase activity"/>
    <property type="evidence" value="ECO:0007669"/>
    <property type="project" value="UniProtKB-KW"/>
</dbReference>
<dbReference type="InterPro" id="IPR028976">
    <property type="entry name" value="CheC-like_sf"/>
</dbReference>
<dbReference type="GO" id="GO:0006935">
    <property type="term" value="P:chemotaxis"/>
    <property type="evidence" value="ECO:0007669"/>
    <property type="project" value="UniProtKB-KW"/>
</dbReference>
<dbReference type="Pfam" id="PF04509">
    <property type="entry name" value="CheC"/>
    <property type="match status" value="1"/>
</dbReference>
<feature type="domain" description="Chemotaxis phosphatase CheX-like" evidence="4">
    <location>
        <begin position="66"/>
        <end position="154"/>
    </location>
</feature>
<dbReference type="InterPro" id="IPR050992">
    <property type="entry name" value="CheZ_family_phosphatases"/>
</dbReference>
<dbReference type="AlphaFoldDB" id="A0A6M8SPG6"/>
<keyword evidence="6" id="KW-1185">Reference proteome</keyword>